<feature type="chain" id="PRO_5008786997" description="Sulfatase N-terminal domain-containing protein" evidence="7">
    <location>
        <begin position="20"/>
        <end position="484"/>
    </location>
</feature>
<dbReference type="STRING" id="283909.R7TGT0"/>
<dbReference type="Pfam" id="PF00884">
    <property type="entry name" value="Sulfatase"/>
    <property type="match status" value="1"/>
</dbReference>
<keyword evidence="11" id="KW-1185">Reference proteome</keyword>
<dbReference type="HOGENOM" id="CLU_006332_10_1_1"/>
<evidence type="ECO:0000313" key="10">
    <source>
        <dbReference type="EnsemblMetazoa" id="CapteP165852"/>
    </source>
</evidence>
<comment type="cofactor">
    <cofactor evidence="1">
        <name>Ca(2+)</name>
        <dbReference type="ChEBI" id="CHEBI:29108"/>
    </cofactor>
</comment>
<dbReference type="AlphaFoldDB" id="R7TGT0"/>
<keyword evidence="5" id="KW-0106">Calcium</keyword>
<proteinExistence type="inferred from homology"/>
<gene>
    <name evidence="9" type="ORF">CAPTEDRAFT_165852</name>
</gene>
<evidence type="ECO:0000313" key="9">
    <source>
        <dbReference type="EMBL" id="ELT92899.1"/>
    </source>
</evidence>
<comment type="similarity">
    <text evidence="2">Belongs to the sulfatase family.</text>
</comment>
<sequence>MHASLASIWWGLMAMFTNNVKVPVAQKPNILLILADDLGWNDVGWNNPEIKTPNLDRLASNGVILNASYALSTCSPSRTALLTGRYPFKLGLQHGVVKKGKPYGLPLNITLLPQKLKHLGYSTHAIGKWHLGFCRWEYTPTFRGFDSFYGFYSGSEDYYKRKTAAIRGYDFRMNTKVFKPKIKKYSTLDYGRRAVKIIQAHKRTEPLFLYMPFQAVHSPLQVPKSFEFKYRNIVDRNRRIFSGMVSAMDSAIGMTIKALKQRNMLTNTMIVFLSDNGGTPFFGGNNWPLRGSKATLWEGGTRVPSFVWGKMLLQKAGYTSNEMIHAVDWFPTLVSLAGGTPEKDVDGVDQWQMLSQRQPSRRKEFVYGINSITGRAAIRRGKYKLIEGTAGHYSGWYPAPSSRVVKMKRMKQLNKRHVNSTLLYNIQVDPIESNDLSAKYPHLTQFMLRRLNRYKAQEVEAFNPRKERYSQPKFWGGNWSPGWC</sequence>
<dbReference type="SUPFAM" id="SSF53649">
    <property type="entry name" value="Alkaline phosphatase-like"/>
    <property type="match status" value="1"/>
</dbReference>
<evidence type="ECO:0000256" key="6">
    <source>
        <dbReference type="ARBA" id="ARBA00023180"/>
    </source>
</evidence>
<dbReference type="InterPro" id="IPR000917">
    <property type="entry name" value="Sulfatase_N"/>
</dbReference>
<dbReference type="GO" id="GO:0008484">
    <property type="term" value="F:sulfuric ester hydrolase activity"/>
    <property type="evidence" value="ECO:0007669"/>
    <property type="project" value="InterPro"/>
</dbReference>
<dbReference type="InterPro" id="IPR047115">
    <property type="entry name" value="ARSB"/>
</dbReference>
<dbReference type="OMA" id="GHATDLF"/>
<reference evidence="10" key="3">
    <citation type="submission" date="2015-06" db="UniProtKB">
        <authorList>
            <consortium name="EnsemblMetazoa"/>
        </authorList>
    </citation>
    <scope>IDENTIFICATION</scope>
</reference>
<evidence type="ECO:0000256" key="5">
    <source>
        <dbReference type="ARBA" id="ARBA00022837"/>
    </source>
</evidence>
<dbReference type="Proteomes" id="UP000014760">
    <property type="component" value="Unassembled WGS sequence"/>
</dbReference>
<evidence type="ECO:0000256" key="1">
    <source>
        <dbReference type="ARBA" id="ARBA00001913"/>
    </source>
</evidence>
<accession>R7TGT0</accession>
<evidence type="ECO:0000256" key="2">
    <source>
        <dbReference type="ARBA" id="ARBA00008779"/>
    </source>
</evidence>
<reference evidence="9 11" key="2">
    <citation type="journal article" date="2013" name="Nature">
        <title>Insights into bilaterian evolution from three spiralian genomes.</title>
        <authorList>
            <person name="Simakov O."/>
            <person name="Marletaz F."/>
            <person name="Cho S.J."/>
            <person name="Edsinger-Gonzales E."/>
            <person name="Havlak P."/>
            <person name="Hellsten U."/>
            <person name="Kuo D.H."/>
            <person name="Larsson T."/>
            <person name="Lv J."/>
            <person name="Arendt D."/>
            <person name="Savage R."/>
            <person name="Osoegawa K."/>
            <person name="de Jong P."/>
            <person name="Grimwood J."/>
            <person name="Chapman J.A."/>
            <person name="Shapiro H."/>
            <person name="Aerts A."/>
            <person name="Otillar R.P."/>
            <person name="Terry A.Y."/>
            <person name="Boore J.L."/>
            <person name="Grigoriev I.V."/>
            <person name="Lindberg D.R."/>
            <person name="Seaver E.C."/>
            <person name="Weisblat D.A."/>
            <person name="Putnam N.H."/>
            <person name="Rokhsar D.S."/>
        </authorList>
    </citation>
    <scope>NUCLEOTIDE SEQUENCE</scope>
    <source>
        <strain evidence="9 11">I ESC-2004</strain>
    </source>
</reference>
<organism evidence="9">
    <name type="scientific">Capitella teleta</name>
    <name type="common">Polychaete worm</name>
    <dbReference type="NCBI Taxonomy" id="283909"/>
    <lineage>
        <taxon>Eukaryota</taxon>
        <taxon>Metazoa</taxon>
        <taxon>Spiralia</taxon>
        <taxon>Lophotrochozoa</taxon>
        <taxon>Annelida</taxon>
        <taxon>Polychaeta</taxon>
        <taxon>Sedentaria</taxon>
        <taxon>Scolecida</taxon>
        <taxon>Capitellidae</taxon>
        <taxon>Capitella</taxon>
    </lineage>
</organism>
<dbReference type="OrthoDB" id="103349at2759"/>
<dbReference type="InterPro" id="IPR017850">
    <property type="entry name" value="Alkaline_phosphatase_core_sf"/>
</dbReference>
<dbReference type="InterPro" id="IPR024607">
    <property type="entry name" value="Sulfatase_CS"/>
</dbReference>
<keyword evidence="7" id="KW-0732">Signal</keyword>
<evidence type="ECO:0000313" key="11">
    <source>
        <dbReference type="Proteomes" id="UP000014760"/>
    </source>
</evidence>
<protein>
    <recommendedName>
        <fullName evidence="8">Sulfatase N-terminal domain-containing protein</fullName>
    </recommendedName>
</protein>
<dbReference type="Gene3D" id="3.30.1120.10">
    <property type="match status" value="1"/>
</dbReference>
<dbReference type="EMBL" id="AMQN01013088">
    <property type="status" value="NOT_ANNOTATED_CDS"/>
    <property type="molecule type" value="Genomic_DNA"/>
</dbReference>
<keyword evidence="4" id="KW-0378">Hydrolase</keyword>
<reference evidence="11" key="1">
    <citation type="submission" date="2012-12" db="EMBL/GenBank/DDBJ databases">
        <authorList>
            <person name="Hellsten U."/>
            <person name="Grimwood J."/>
            <person name="Chapman J.A."/>
            <person name="Shapiro H."/>
            <person name="Aerts A."/>
            <person name="Otillar R.P."/>
            <person name="Terry A.Y."/>
            <person name="Boore J.L."/>
            <person name="Simakov O."/>
            <person name="Marletaz F."/>
            <person name="Cho S.-J."/>
            <person name="Edsinger-Gonzales E."/>
            <person name="Havlak P."/>
            <person name="Kuo D.-H."/>
            <person name="Larsson T."/>
            <person name="Lv J."/>
            <person name="Arendt D."/>
            <person name="Savage R."/>
            <person name="Osoegawa K."/>
            <person name="de Jong P."/>
            <person name="Lindberg D.R."/>
            <person name="Seaver E.C."/>
            <person name="Weisblat D.A."/>
            <person name="Putnam N.H."/>
            <person name="Grigoriev I.V."/>
            <person name="Rokhsar D.S."/>
        </authorList>
    </citation>
    <scope>NUCLEOTIDE SEQUENCE</scope>
    <source>
        <strain evidence="11">I ESC-2004</strain>
    </source>
</reference>
<evidence type="ECO:0000256" key="4">
    <source>
        <dbReference type="ARBA" id="ARBA00022801"/>
    </source>
</evidence>
<dbReference type="EMBL" id="KB309954">
    <property type="protein sequence ID" value="ELT92899.1"/>
    <property type="molecule type" value="Genomic_DNA"/>
</dbReference>
<feature type="domain" description="Sulfatase N-terminal" evidence="8">
    <location>
        <begin position="28"/>
        <end position="338"/>
    </location>
</feature>
<dbReference type="GO" id="GO:0046872">
    <property type="term" value="F:metal ion binding"/>
    <property type="evidence" value="ECO:0007669"/>
    <property type="project" value="UniProtKB-KW"/>
</dbReference>
<dbReference type="CDD" id="cd16029">
    <property type="entry name" value="4-S"/>
    <property type="match status" value="1"/>
</dbReference>
<dbReference type="PANTHER" id="PTHR10342">
    <property type="entry name" value="ARYLSULFATASE"/>
    <property type="match status" value="1"/>
</dbReference>
<dbReference type="EnsemblMetazoa" id="CapteT165852">
    <property type="protein sequence ID" value="CapteP165852"/>
    <property type="gene ID" value="CapteG165852"/>
</dbReference>
<feature type="signal peptide" evidence="7">
    <location>
        <begin position="1"/>
        <end position="19"/>
    </location>
</feature>
<evidence type="ECO:0000256" key="7">
    <source>
        <dbReference type="SAM" id="SignalP"/>
    </source>
</evidence>
<dbReference type="PANTHER" id="PTHR10342:SF273">
    <property type="entry name" value="RE14504P"/>
    <property type="match status" value="1"/>
</dbReference>
<evidence type="ECO:0000256" key="3">
    <source>
        <dbReference type="ARBA" id="ARBA00022723"/>
    </source>
</evidence>
<dbReference type="PROSITE" id="PS00149">
    <property type="entry name" value="SULFATASE_2"/>
    <property type="match status" value="1"/>
</dbReference>
<evidence type="ECO:0000259" key="8">
    <source>
        <dbReference type="Pfam" id="PF00884"/>
    </source>
</evidence>
<keyword evidence="6" id="KW-0325">Glycoprotein</keyword>
<dbReference type="Gene3D" id="3.40.720.10">
    <property type="entry name" value="Alkaline Phosphatase, subunit A"/>
    <property type="match status" value="1"/>
</dbReference>
<name>R7TGT0_CAPTE</name>
<keyword evidence="3" id="KW-0479">Metal-binding</keyword>
<dbReference type="PROSITE" id="PS00523">
    <property type="entry name" value="SULFATASE_1"/>
    <property type="match status" value="1"/>
</dbReference>